<dbReference type="AlphaFoldDB" id="A0A840UQD3"/>
<evidence type="ECO:0000313" key="1">
    <source>
        <dbReference type="EMBL" id="MBB5346813.1"/>
    </source>
</evidence>
<comment type="caution">
    <text evidence="1">The sequence shown here is derived from an EMBL/GenBank/DDBJ whole genome shotgun (WGS) entry which is preliminary data.</text>
</comment>
<sequence>MQPGRSLNHLQDGRTPRKKIAAAVPGQQAATIDNVAAVETFFVNRSCNLKLPLTR</sequence>
<evidence type="ECO:0000313" key="2">
    <source>
        <dbReference type="Proteomes" id="UP000539642"/>
    </source>
</evidence>
<proteinExistence type="predicted"/>
<gene>
    <name evidence="1" type="ORF">HNQ81_000523</name>
</gene>
<organism evidence="1 2">
    <name type="scientific">Desulfoprunum benzoelyticum</name>
    <dbReference type="NCBI Taxonomy" id="1506996"/>
    <lineage>
        <taxon>Bacteria</taxon>
        <taxon>Pseudomonadati</taxon>
        <taxon>Thermodesulfobacteriota</taxon>
        <taxon>Desulfobulbia</taxon>
        <taxon>Desulfobulbales</taxon>
        <taxon>Desulfobulbaceae</taxon>
        <taxon>Desulfoprunum</taxon>
    </lineage>
</organism>
<dbReference type="RefSeq" id="WP_183348039.1">
    <property type="nucleotide sequence ID" value="NZ_JACHEO010000002.1"/>
</dbReference>
<accession>A0A840UQD3</accession>
<dbReference type="EMBL" id="JACHEO010000002">
    <property type="protein sequence ID" value="MBB5346813.1"/>
    <property type="molecule type" value="Genomic_DNA"/>
</dbReference>
<keyword evidence="2" id="KW-1185">Reference proteome</keyword>
<name>A0A840UQD3_9BACT</name>
<protein>
    <submittedName>
        <fullName evidence="1">Uncharacterized protein</fullName>
    </submittedName>
</protein>
<reference evidence="1 2" key="1">
    <citation type="submission" date="2020-08" db="EMBL/GenBank/DDBJ databases">
        <title>Genomic Encyclopedia of Type Strains, Phase IV (KMG-IV): sequencing the most valuable type-strain genomes for metagenomic binning, comparative biology and taxonomic classification.</title>
        <authorList>
            <person name="Goeker M."/>
        </authorList>
    </citation>
    <scope>NUCLEOTIDE SEQUENCE [LARGE SCALE GENOMIC DNA]</scope>
    <source>
        <strain evidence="1 2">DSM 28570</strain>
    </source>
</reference>
<dbReference type="Proteomes" id="UP000539642">
    <property type="component" value="Unassembled WGS sequence"/>
</dbReference>